<organism evidence="2 3">
    <name type="scientific">Chryseobacterium hagamense</name>
    <dbReference type="NCBI Taxonomy" id="395935"/>
    <lineage>
        <taxon>Bacteria</taxon>
        <taxon>Pseudomonadati</taxon>
        <taxon>Bacteroidota</taxon>
        <taxon>Flavobacteriia</taxon>
        <taxon>Flavobacteriales</taxon>
        <taxon>Weeksellaceae</taxon>
        <taxon>Chryseobacterium group</taxon>
        <taxon>Chryseobacterium</taxon>
    </lineage>
</organism>
<sequence length="307" mass="31852">MNMNSKELKRMRTTFTVVLAAAFSNLAFSQVGINTVTPLTSLDVVARTNDGSSAEGILPPRLTGDQIKAADSRYSAQHAGVIVYITDPVSTPSTKTINVTSVGMYVFDGNVWVKMMQGDSRNFLTVSAGDIKNSVMSTDHAGWYALDGRDVSTLPDGAKATAQLLGFTANIPDARDRTLKTKADGEIPGSVGGDNFLWISQLNLPDITLPGTIQGIAQSAGSHTHGSPDGGFLLGGTLVNNGGAGGYQPDPNATAWGGIGMLTNTAAAGAHIHTVTGTASVPTGGAGKSMDNRSAYLVVNTFIYLGE</sequence>
<proteinExistence type="predicted"/>
<keyword evidence="3" id="KW-1185">Reference proteome</keyword>
<evidence type="ECO:0000313" key="3">
    <source>
        <dbReference type="Proteomes" id="UP000321863"/>
    </source>
</evidence>
<accession>A0A511YMH9</accession>
<comment type="caution">
    <text evidence="2">The sequence shown here is derived from an EMBL/GenBank/DDBJ whole genome shotgun (WGS) entry which is preliminary data.</text>
</comment>
<feature type="chain" id="PRO_5021991793" description="Phage tail collar domain-containing protein" evidence="1">
    <location>
        <begin position="30"/>
        <end position="307"/>
    </location>
</feature>
<evidence type="ECO:0008006" key="4">
    <source>
        <dbReference type="Google" id="ProtNLM"/>
    </source>
</evidence>
<reference evidence="2 3" key="1">
    <citation type="submission" date="2019-07" db="EMBL/GenBank/DDBJ databases">
        <title>Whole genome shotgun sequence of Chryseobacterium hagamense NBRC 105253.</title>
        <authorList>
            <person name="Hosoyama A."/>
            <person name="Uohara A."/>
            <person name="Ohji S."/>
            <person name="Ichikawa N."/>
        </authorList>
    </citation>
    <scope>NUCLEOTIDE SEQUENCE [LARGE SCALE GENOMIC DNA]</scope>
    <source>
        <strain evidence="2 3">NBRC 105253</strain>
    </source>
</reference>
<dbReference type="Proteomes" id="UP000321863">
    <property type="component" value="Unassembled WGS sequence"/>
</dbReference>
<gene>
    <name evidence="2" type="ORF">CHA01nite_21440</name>
</gene>
<name>A0A511YMH9_9FLAO</name>
<dbReference type="AlphaFoldDB" id="A0A511YMH9"/>
<dbReference type="EMBL" id="BJYJ01000010">
    <property type="protein sequence ID" value="GEN76404.1"/>
    <property type="molecule type" value="Genomic_DNA"/>
</dbReference>
<keyword evidence="1" id="KW-0732">Signal</keyword>
<evidence type="ECO:0000256" key="1">
    <source>
        <dbReference type="SAM" id="SignalP"/>
    </source>
</evidence>
<evidence type="ECO:0000313" key="2">
    <source>
        <dbReference type="EMBL" id="GEN76404.1"/>
    </source>
</evidence>
<protein>
    <recommendedName>
        <fullName evidence="4">Phage tail collar domain-containing protein</fullName>
    </recommendedName>
</protein>
<feature type="signal peptide" evidence="1">
    <location>
        <begin position="1"/>
        <end position="29"/>
    </location>
</feature>